<gene>
    <name evidence="3" type="ORF">SVUK_LOCUS6465</name>
</gene>
<dbReference type="AlphaFoldDB" id="A0A3P7J513"/>
<comment type="caution">
    <text evidence="1">Lacks conserved residue(s) required for the propagation of feature annotation.</text>
</comment>
<dbReference type="Proteomes" id="UP000270094">
    <property type="component" value="Unassembled WGS sequence"/>
</dbReference>
<keyword evidence="4" id="KW-1185">Reference proteome</keyword>
<dbReference type="SMART" id="SM00254">
    <property type="entry name" value="ShKT"/>
    <property type="match status" value="2"/>
</dbReference>
<feature type="domain" description="ShKT" evidence="2">
    <location>
        <begin position="56"/>
        <end position="96"/>
    </location>
</feature>
<proteinExistence type="predicted"/>
<dbReference type="PANTHER" id="PTHR46219:SF16">
    <property type="entry name" value="SHKT DOMAIN-CONTAINING PROTEIN"/>
    <property type="match status" value="1"/>
</dbReference>
<reference evidence="3 4" key="1">
    <citation type="submission" date="2018-11" db="EMBL/GenBank/DDBJ databases">
        <authorList>
            <consortium name="Pathogen Informatics"/>
        </authorList>
    </citation>
    <scope>NUCLEOTIDE SEQUENCE [LARGE SCALE GENOMIC DNA]</scope>
</reference>
<dbReference type="Pfam" id="PF01549">
    <property type="entry name" value="ShK"/>
    <property type="match status" value="2"/>
</dbReference>
<dbReference type="PANTHER" id="PTHR46219">
    <property type="entry name" value="PROTEIN CBG11138"/>
    <property type="match status" value="1"/>
</dbReference>
<sequence>YSSQFLCFRHNIKSEPLECYALLSVVPTSAKCKLIVFWPLKICLFATILHQMISACQDYVDPRTGVSGCPQRKHLCEDPKYRQLMAEQCPLTCKKCPPGTTECQDFVDSRTGVSNCAKNKHLCQDVRYRQLMISQCPKTCGHCV</sequence>
<dbReference type="Gene3D" id="1.10.10.1870">
    <property type="entry name" value="ShTK domain-like"/>
    <property type="match status" value="2"/>
</dbReference>
<evidence type="ECO:0000256" key="1">
    <source>
        <dbReference type="PROSITE-ProRule" id="PRU01005"/>
    </source>
</evidence>
<dbReference type="OrthoDB" id="5855340at2759"/>
<name>A0A3P7J513_STRVU</name>
<dbReference type="InterPro" id="IPR003582">
    <property type="entry name" value="ShKT_dom"/>
</dbReference>
<evidence type="ECO:0000313" key="3">
    <source>
        <dbReference type="EMBL" id="VDM71467.1"/>
    </source>
</evidence>
<organism evidence="3 4">
    <name type="scientific">Strongylus vulgaris</name>
    <name type="common">Blood worm</name>
    <dbReference type="NCBI Taxonomy" id="40348"/>
    <lineage>
        <taxon>Eukaryota</taxon>
        <taxon>Metazoa</taxon>
        <taxon>Ecdysozoa</taxon>
        <taxon>Nematoda</taxon>
        <taxon>Chromadorea</taxon>
        <taxon>Rhabditida</taxon>
        <taxon>Rhabditina</taxon>
        <taxon>Rhabditomorpha</taxon>
        <taxon>Strongyloidea</taxon>
        <taxon>Strongylidae</taxon>
        <taxon>Strongylus</taxon>
    </lineage>
</organism>
<protein>
    <recommendedName>
        <fullName evidence="2">ShKT domain-containing protein</fullName>
    </recommendedName>
</protein>
<feature type="non-terminal residue" evidence="3">
    <location>
        <position position="1"/>
    </location>
</feature>
<accession>A0A3P7J513</accession>
<dbReference type="PROSITE" id="PS51670">
    <property type="entry name" value="SHKT"/>
    <property type="match status" value="2"/>
</dbReference>
<feature type="domain" description="ShKT" evidence="2">
    <location>
        <begin position="103"/>
        <end position="143"/>
    </location>
</feature>
<dbReference type="EMBL" id="UYYB01020545">
    <property type="protein sequence ID" value="VDM71467.1"/>
    <property type="molecule type" value="Genomic_DNA"/>
</dbReference>
<evidence type="ECO:0000259" key="2">
    <source>
        <dbReference type="PROSITE" id="PS51670"/>
    </source>
</evidence>
<evidence type="ECO:0000313" key="4">
    <source>
        <dbReference type="Proteomes" id="UP000270094"/>
    </source>
</evidence>